<keyword evidence="2" id="KW-1133">Transmembrane helix</keyword>
<name>A0A507CTR9_9FUNG</name>
<dbReference type="VEuPathDB" id="FungiDB:SeMB42_g04029"/>
<sequence>MFSSSGSKNASILIKQDVFRATQRNETHSNAEQRTARPFDSIPFHSIPHRTRRSGTVRYAPVGQEHMDAPPPSAGSDDAAALSSNAIIGMVLGLLCILLMSLGWCLARCRCADVLAPTVFCTYLCSSGRRARRDSGDSGDAIVLTRTYSATSSDSVYLSPVPAAHHHQLRKHVHQHAPDIHRLPQTPAPKRSETAHPRMAMGHVVQHVYPLSGVHEYEPHNVAAP</sequence>
<evidence type="ECO:0000256" key="2">
    <source>
        <dbReference type="SAM" id="Phobius"/>
    </source>
</evidence>
<dbReference type="EMBL" id="QEAM01000265">
    <property type="protein sequence ID" value="TPX42557.1"/>
    <property type="molecule type" value="Genomic_DNA"/>
</dbReference>
<dbReference type="AlphaFoldDB" id="A0A507CTR9"/>
<comment type="caution">
    <text evidence="3">The sequence shown here is derived from an EMBL/GenBank/DDBJ whole genome shotgun (WGS) entry which is preliminary data.</text>
</comment>
<dbReference type="Proteomes" id="UP000320475">
    <property type="component" value="Unassembled WGS sequence"/>
</dbReference>
<reference evidence="3 4" key="1">
    <citation type="journal article" date="2019" name="Sci. Rep.">
        <title>Comparative genomics of chytrid fungi reveal insights into the obligate biotrophic and pathogenic lifestyle of Synchytrium endobioticum.</title>
        <authorList>
            <person name="van de Vossenberg B.T.L.H."/>
            <person name="Warris S."/>
            <person name="Nguyen H.D.T."/>
            <person name="van Gent-Pelzer M.P.E."/>
            <person name="Joly D.L."/>
            <person name="van de Geest H.C."/>
            <person name="Bonants P.J.M."/>
            <person name="Smith D.S."/>
            <person name="Levesque C.A."/>
            <person name="van der Lee T.A.J."/>
        </authorList>
    </citation>
    <scope>NUCLEOTIDE SEQUENCE [LARGE SCALE GENOMIC DNA]</scope>
    <source>
        <strain evidence="3 4">LEV6574</strain>
    </source>
</reference>
<keyword evidence="2" id="KW-0812">Transmembrane</keyword>
<organism evidence="3 4">
    <name type="scientific">Synchytrium endobioticum</name>
    <dbReference type="NCBI Taxonomy" id="286115"/>
    <lineage>
        <taxon>Eukaryota</taxon>
        <taxon>Fungi</taxon>
        <taxon>Fungi incertae sedis</taxon>
        <taxon>Chytridiomycota</taxon>
        <taxon>Chytridiomycota incertae sedis</taxon>
        <taxon>Chytridiomycetes</taxon>
        <taxon>Synchytriales</taxon>
        <taxon>Synchytriaceae</taxon>
        <taxon>Synchytrium</taxon>
    </lineage>
</organism>
<evidence type="ECO:0000256" key="1">
    <source>
        <dbReference type="SAM" id="MobiDB-lite"/>
    </source>
</evidence>
<accession>A0A507CTR9</accession>
<proteinExistence type="predicted"/>
<feature type="transmembrane region" description="Helical" evidence="2">
    <location>
        <begin position="86"/>
        <end position="107"/>
    </location>
</feature>
<feature type="region of interest" description="Disordered" evidence="1">
    <location>
        <begin position="175"/>
        <end position="195"/>
    </location>
</feature>
<evidence type="ECO:0000313" key="3">
    <source>
        <dbReference type="EMBL" id="TPX42557.1"/>
    </source>
</evidence>
<gene>
    <name evidence="3" type="ORF">SeLEV6574_g05539</name>
</gene>
<evidence type="ECO:0000313" key="4">
    <source>
        <dbReference type="Proteomes" id="UP000320475"/>
    </source>
</evidence>
<protein>
    <submittedName>
        <fullName evidence="3">Uncharacterized protein</fullName>
    </submittedName>
</protein>
<keyword evidence="2" id="KW-0472">Membrane</keyword>